<accession>A0ABX7VVB6</accession>
<dbReference type="SUPFAM" id="SSF56219">
    <property type="entry name" value="DNase I-like"/>
    <property type="match status" value="1"/>
</dbReference>
<organism evidence="2 3">
    <name type="scientific">Sediminibacillus dalangtanensis</name>
    <dbReference type="NCBI Taxonomy" id="2729421"/>
    <lineage>
        <taxon>Bacteria</taxon>
        <taxon>Bacillati</taxon>
        <taxon>Bacillota</taxon>
        <taxon>Bacilli</taxon>
        <taxon>Bacillales</taxon>
        <taxon>Bacillaceae</taxon>
        <taxon>Sediminibacillus</taxon>
    </lineage>
</organism>
<dbReference type="Proteomes" id="UP000665043">
    <property type="component" value="Chromosome"/>
</dbReference>
<dbReference type="Gene3D" id="3.60.10.10">
    <property type="entry name" value="Endonuclease/exonuclease/phosphatase"/>
    <property type="match status" value="1"/>
</dbReference>
<sequence>MTYNMHTGIGSDGSYDLDRIANTLQAADADVIGLQEVDVHWAARSNFDDQLTELADSLNMYSFFAPIYDQDPLTEDEPRRQFGVAVLSKYPITSATNREITRLSTQDTNPEPALAPGFADVRINAKGAHFSFFVTHLDYRADPFVREMQVEDMLRIIPETGSSVLAGDMNAGPDASELQPLLDRFQDAWNGAGDGNTYPAVSPQKRIDFILASQNVDLLHTEVIQTDASDHLPVVSDLLLRRGN</sequence>
<evidence type="ECO:0000259" key="1">
    <source>
        <dbReference type="Pfam" id="PF03372"/>
    </source>
</evidence>
<evidence type="ECO:0000313" key="2">
    <source>
        <dbReference type="EMBL" id="QTN00637.1"/>
    </source>
</evidence>
<keyword evidence="2" id="KW-0378">Hydrolase</keyword>
<dbReference type="Pfam" id="PF03372">
    <property type="entry name" value="Exo_endo_phos"/>
    <property type="match status" value="1"/>
</dbReference>
<name>A0ABX7VVB6_9BACI</name>
<dbReference type="InterPro" id="IPR036691">
    <property type="entry name" value="Endo/exonu/phosph_ase_sf"/>
</dbReference>
<feature type="domain" description="Endonuclease/exonuclease/phosphatase" evidence="1">
    <location>
        <begin position="1"/>
        <end position="231"/>
    </location>
</feature>
<keyword evidence="3" id="KW-1185">Reference proteome</keyword>
<evidence type="ECO:0000313" key="3">
    <source>
        <dbReference type="Proteomes" id="UP000665043"/>
    </source>
</evidence>
<dbReference type="PANTHER" id="PTHR14859:SF15">
    <property type="entry name" value="ENDONUCLEASE_EXONUCLEASE_PHOSPHATASE DOMAIN-CONTAINING PROTEIN"/>
    <property type="match status" value="1"/>
</dbReference>
<dbReference type="PANTHER" id="PTHR14859">
    <property type="entry name" value="CALCOFLUOR WHITE HYPERSENSITIVE PROTEIN PRECURSOR"/>
    <property type="match status" value="1"/>
</dbReference>
<dbReference type="RefSeq" id="WP_209365771.1">
    <property type="nucleotide sequence ID" value="NZ_CP046956.1"/>
</dbReference>
<dbReference type="GO" id="GO:0016787">
    <property type="term" value="F:hydrolase activity"/>
    <property type="evidence" value="ECO:0007669"/>
    <property type="project" value="UniProtKB-KW"/>
</dbReference>
<reference evidence="2 3" key="1">
    <citation type="submission" date="2019-12" db="EMBL/GenBank/DDBJ databases">
        <title>The whole genome sequencing of a strain isolated from a Mars analog, Dalangtan Playa.</title>
        <authorList>
            <person name="Huang T."/>
        </authorList>
    </citation>
    <scope>NUCLEOTIDE SEQUENCE [LARGE SCALE GENOMIC DNA]</scope>
    <source>
        <strain evidence="2 3">DP4-553-S</strain>
    </source>
</reference>
<dbReference type="InterPro" id="IPR051916">
    <property type="entry name" value="GPI-anchor_lipid_remodeler"/>
</dbReference>
<proteinExistence type="predicted"/>
<dbReference type="InterPro" id="IPR005135">
    <property type="entry name" value="Endo/exonuclease/phosphatase"/>
</dbReference>
<gene>
    <name evidence="2" type="ORF">ERJ70_15855</name>
</gene>
<protein>
    <submittedName>
        <fullName evidence="2">Metal-dependent hydrolase</fullName>
    </submittedName>
</protein>
<dbReference type="EMBL" id="CP046956">
    <property type="protein sequence ID" value="QTN00637.1"/>
    <property type="molecule type" value="Genomic_DNA"/>
</dbReference>